<organism evidence="1 2">
    <name type="scientific">Candidatus Giovannonibacteria bacterium RIFCSPLOWO2_01_FULL_46_13</name>
    <dbReference type="NCBI Taxonomy" id="1798352"/>
    <lineage>
        <taxon>Bacteria</taxon>
        <taxon>Candidatus Giovannoniibacteriota</taxon>
    </lineage>
</organism>
<protein>
    <submittedName>
        <fullName evidence="1">Uncharacterized protein</fullName>
    </submittedName>
</protein>
<comment type="caution">
    <text evidence="1">The sequence shown here is derived from an EMBL/GenBank/DDBJ whole genome shotgun (WGS) entry which is preliminary data.</text>
</comment>
<dbReference type="AlphaFoldDB" id="A0A1F5X564"/>
<dbReference type="EMBL" id="MFIE01000007">
    <property type="protein sequence ID" value="OGF83000.1"/>
    <property type="molecule type" value="Genomic_DNA"/>
</dbReference>
<evidence type="ECO:0000313" key="2">
    <source>
        <dbReference type="Proteomes" id="UP000178684"/>
    </source>
</evidence>
<dbReference type="Proteomes" id="UP000178684">
    <property type="component" value="Unassembled WGS sequence"/>
</dbReference>
<proteinExistence type="predicted"/>
<name>A0A1F5X564_9BACT</name>
<accession>A0A1F5X564</accession>
<gene>
    <name evidence="1" type="ORF">A3B18_02250</name>
</gene>
<sequence>MWSVRKPGRIADKLFLLNFSSFTMARKGSKTEVYSDSEIYEDLDIGAEEKNITEAINDYLREKTELTKYSVSEKDIDVIMDRVRDIDPDFEDTPATREEIEMYLRRRF</sequence>
<evidence type="ECO:0000313" key="1">
    <source>
        <dbReference type="EMBL" id="OGF83000.1"/>
    </source>
</evidence>
<reference evidence="1 2" key="1">
    <citation type="journal article" date="2016" name="Nat. Commun.">
        <title>Thousands of microbial genomes shed light on interconnected biogeochemical processes in an aquifer system.</title>
        <authorList>
            <person name="Anantharaman K."/>
            <person name="Brown C.T."/>
            <person name="Hug L.A."/>
            <person name="Sharon I."/>
            <person name="Castelle C.J."/>
            <person name="Probst A.J."/>
            <person name="Thomas B.C."/>
            <person name="Singh A."/>
            <person name="Wilkins M.J."/>
            <person name="Karaoz U."/>
            <person name="Brodie E.L."/>
            <person name="Williams K.H."/>
            <person name="Hubbard S.S."/>
            <person name="Banfield J.F."/>
        </authorList>
    </citation>
    <scope>NUCLEOTIDE SEQUENCE [LARGE SCALE GENOMIC DNA]</scope>
</reference>